<protein>
    <submittedName>
        <fullName evidence="1">Uncharacterized protein</fullName>
    </submittedName>
</protein>
<accession>A0A2P2MAM2</accession>
<organism evidence="1">
    <name type="scientific">Rhizophora mucronata</name>
    <name type="common">Asiatic mangrove</name>
    <dbReference type="NCBI Taxonomy" id="61149"/>
    <lineage>
        <taxon>Eukaryota</taxon>
        <taxon>Viridiplantae</taxon>
        <taxon>Streptophyta</taxon>
        <taxon>Embryophyta</taxon>
        <taxon>Tracheophyta</taxon>
        <taxon>Spermatophyta</taxon>
        <taxon>Magnoliopsida</taxon>
        <taxon>eudicotyledons</taxon>
        <taxon>Gunneridae</taxon>
        <taxon>Pentapetalae</taxon>
        <taxon>rosids</taxon>
        <taxon>fabids</taxon>
        <taxon>Malpighiales</taxon>
        <taxon>Rhizophoraceae</taxon>
        <taxon>Rhizophora</taxon>
    </lineage>
</organism>
<reference evidence="1" key="1">
    <citation type="submission" date="2018-02" db="EMBL/GenBank/DDBJ databases">
        <title>Rhizophora mucronata_Transcriptome.</title>
        <authorList>
            <person name="Meera S.P."/>
            <person name="Sreeshan A."/>
            <person name="Augustine A."/>
        </authorList>
    </citation>
    <scope>NUCLEOTIDE SEQUENCE</scope>
    <source>
        <tissue evidence="1">Leaf</tissue>
    </source>
</reference>
<dbReference type="AlphaFoldDB" id="A0A2P2MAM2"/>
<name>A0A2P2MAM2_RHIMU</name>
<evidence type="ECO:0000313" key="1">
    <source>
        <dbReference type="EMBL" id="MBX27287.1"/>
    </source>
</evidence>
<proteinExistence type="predicted"/>
<dbReference type="EMBL" id="GGEC01046803">
    <property type="protein sequence ID" value="MBX27287.1"/>
    <property type="molecule type" value="Transcribed_RNA"/>
</dbReference>
<sequence>MMCPTSVPEGVFGLFIRVGSTLHS</sequence>